<keyword evidence="3" id="KW-1185">Reference proteome</keyword>
<dbReference type="Gene3D" id="1.20.120.1240">
    <property type="entry name" value="Dynamin, middle domain"/>
    <property type="match status" value="1"/>
</dbReference>
<dbReference type="AlphaFoldDB" id="A0A6D2HQ06"/>
<protein>
    <recommendedName>
        <fullName evidence="1">GED domain-containing protein</fullName>
    </recommendedName>
</protein>
<evidence type="ECO:0000313" key="2">
    <source>
        <dbReference type="EMBL" id="CAA7018368.1"/>
    </source>
</evidence>
<name>A0A6D2HQ06_9BRAS</name>
<reference evidence="2" key="1">
    <citation type="submission" date="2020-01" db="EMBL/GenBank/DDBJ databases">
        <authorList>
            <person name="Mishra B."/>
        </authorList>
    </citation>
    <scope>NUCLEOTIDE SEQUENCE [LARGE SCALE GENOMIC DNA]</scope>
</reference>
<sequence length="122" mass="13759">MAGFGNVKISHLRKYHAHLLQQAFDMKMRISSYWAIVLRRIVDSLALYLQLSVKYLVNSQFQKEVVAEMVDPRGGGGVERMMEESPSVASKREKLKNSIKLLKESKDAVAAIVDQTSGYGDR</sequence>
<dbReference type="GO" id="GO:0005525">
    <property type="term" value="F:GTP binding"/>
    <property type="evidence" value="ECO:0007669"/>
    <property type="project" value="InterPro"/>
</dbReference>
<dbReference type="Pfam" id="PF02212">
    <property type="entry name" value="GED"/>
    <property type="match status" value="1"/>
</dbReference>
<dbReference type="PROSITE" id="PS51388">
    <property type="entry name" value="GED"/>
    <property type="match status" value="1"/>
</dbReference>
<proteinExistence type="predicted"/>
<dbReference type="InterPro" id="IPR003130">
    <property type="entry name" value="GED"/>
</dbReference>
<evidence type="ECO:0000259" key="1">
    <source>
        <dbReference type="PROSITE" id="PS51388"/>
    </source>
</evidence>
<dbReference type="EMBL" id="CACVBM020000377">
    <property type="protein sequence ID" value="CAA7018368.1"/>
    <property type="molecule type" value="Genomic_DNA"/>
</dbReference>
<dbReference type="OrthoDB" id="5061070at2759"/>
<dbReference type="SMART" id="SM00302">
    <property type="entry name" value="GED"/>
    <property type="match status" value="1"/>
</dbReference>
<evidence type="ECO:0000313" key="3">
    <source>
        <dbReference type="Proteomes" id="UP000467841"/>
    </source>
</evidence>
<gene>
    <name evidence="2" type="ORF">MERR_LOCUS5603</name>
</gene>
<dbReference type="InterPro" id="IPR020850">
    <property type="entry name" value="GED_dom"/>
</dbReference>
<comment type="caution">
    <text evidence="2">The sequence shown here is derived from an EMBL/GenBank/DDBJ whole genome shotgun (WGS) entry which is preliminary data.</text>
</comment>
<feature type="domain" description="GED" evidence="1">
    <location>
        <begin position="23"/>
        <end position="117"/>
    </location>
</feature>
<dbReference type="Proteomes" id="UP000467841">
    <property type="component" value="Unassembled WGS sequence"/>
</dbReference>
<accession>A0A6D2HQ06</accession>
<dbReference type="GO" id="GO:0003924">
    <property type="term" value="F:GTPase activity"/>
    <property type="evidence" value="ECO:0007669"/>
    <property type="project" value="InterPro"/>
</dbReference>
<organism evidence="2 3">
    <name type="scientific">Microthlaspi erraticum</name>
    <dbReference type="NCBI Taxonomy" id="1685480"/>
    <lineage>
        <taxon>Eukaryota</taxon>
        <taxon>Viridiplantae</taxon>
        <taxon>Streptophyta</taxon>
        <taxon>Embryophyta</taxon>
        <taxon>Tracheophyta</taxon>
        <taxon>Spermatophyta</taxon>
        <taxon>Magnoliopsida</taxon>
        <taxon>eudicotyledons</taxon>
        <taxon>Gunneridae</taxon>
        <taxon>Pentapetalae</taxon>
        <taxon>rosids</taxon>
        <taxon>malvids</taxon>
        <taxon>Brassicales</taxon>
        <taxon>Brassicaceae</taxon>
        <taxon>Coluteocarpeae</taxon>
        <taxon>Microthlaspi</taxon>
    </lineage>
</organism>